<dbReference type="Proteomes" id="UP000054564">
    <property type="component" value="Unassembled WGS sequence"/>
</dbReference>
<protein>
    <recommendedName>
        <fullName evidence="1">DUF6589 domain-containing protein</fullName>
    </recommendedName>
</protein>
<name>A0A0L0UN88_9BASI</name>
<reference evidence="3" key="1">
    <citation type="submission" date="2014-03" db="EMBL/GenBank/DDBJ databases">
        <title>The Genome Sequence of Puccinia striiformis f. sp. tritici PST-78.</title>
        <authorList>
            <consortium name="The Broad Institute Genome Sequencing Platform"/>
            <person name="Cuomo C."/>
            <person name="Hulbert S."/>
            <person name="Chen X."/>
            <person name="Walker B."/>
            <person name="Young S.K."/>
            <person name="Zeng Q."/>
            <person name="Gargeya S."/>
            <person name="Fitzgerald M."/>
            <person name="Haas B."/>
            <person name="Abouelleil A."/>
            <person name="Alvarado L."/>
            <person name="Arachchi H.M."/>
            <person name="Berlin A.M."/>
            <person name="Chapman S.B."/>
            <person name="Goldberg J."/>
            <person name="Griggs A."/>
            <person name="Gujja S."/>
            <person name="Hansen M."/>
            <person name="Howarth C."/>
            <person name="Imamovic A."/>
            <person name="Larimer J."/>
            <person name="McCowan C."/>
            <person name="Montmayeur A."/>
            <person name="Murphy C."/>
            <person name="Neiman D."/>
            <person name="Pearson M."/>
            <person name="Priest M."/>
            <person name="Roberts A."/>
            <person name="Saif S."/>
            <person name="Shea T."/>
            <person name="Sisk P."/>
            <person name="Sykes S."/>
            <person name="Wortman J."/>
            <person name="Nusbaum C."/>
            <person name="Birren B."/>
        </authorList>
    </citation>
    <scope>NUCLEOTIDE SEQUENCE [LARGE SCALE GENOMIC DNA]</scope>
    <source>
        <strain evidence="3">race PST-78</strain>
    </source>
</reference>
<evidence type="ECO:0000313" key="3">
    <source>
        <dbReference type="Proteomes" id="UP000054564"/>
    </source>
</evidence>
<organism evidence="2 3">
    <name type="scientific">Puccinia striiformis f. sp. tritici PST-78</name>
    <dbReference type="NCBI Taxonomy" id="1165861"/>
    <lineage>
        <taxon>Eukaryota</taxon>
        <taxon>Fungi</taxon>
        <taxon>Dikarya</taxon>
        <taxon>Basidiomycota</taxon>
        <taxon>Pucciniomycotina</taxon>
        <taxon>Pucciniomycetes</taxon>
        <taxon>Pucciniales</taxon>
        <taxon>Pucciniaceae</taxon>
        <taxon>Puccinia</taxon>
    </lineage>
</organism>
<evidence type="ECO:0000259" key="1">
    <source>
        <dbReference type="Pfam" id="PF20231"/>
    </source>
</evidence>
<dbReference type="STRING" id="1165861.A0A0L0UN88"/>
<dbReference type="Pfam" id="PF20231">
    <property type="entry name" value="DUF6589"/>
    <property type="match status" value="1"/>
</dbReference>
<proteinExistence type="predicted"/>
<dbReference type="AlphaFoldDB" id="A0A0L0UN88"/>
<sequence>MPVQRLSGLTPEYFCARLQPMDADLATIKNFNSLRDIRSPSDFDENNMNNIIFQLGGAHTLWNIAQTIFTTHFGDPSNEYDLGAWRLLEGLGIPHDKVLQKKDFTLMLQQLELVHKATLYYCLRASVFRPTAAPHRRVECNHS</sequence>
<feature type="domain" description="DUF6589" evidence="1">
    <location>
        <begin position="8"/>
        <end position="125"/>
    </location>
</feature>
<dbReference type="EMBL" id="AJIL01002734">
    <property type="protein sequence ID" value="KNE88229.1"/>
    <property type="molecule type" value="Genomic_DNA"/>
</dbReference>
<accession>A0A0L0UN88</accession>
<evidence type="ECO:0000313" key="2">
    <source>
        <dbReference type="EMBL" id="KNE88229.1"/>
    </source>
</evidence>
<dbReference type="InterPro" id="IPR046496">
    <property type="entry name" value="DUF6589"/>
</dbReference>
<dbReference type="OrthoDB" id="2501184at2759"/>
<comment type="caution">
    <text evidence="2">The sequence shown here is derived from an EMBL/GenBank/DDBJ whole genome shotgun (WGS) entry which is preliminary data.</text>
</comment>
<gene>
    <name evidence="2" type="ORF">PSTG_18375</name>
</gene>
<keyword evidence="3" id="KW-1185">Reference proteome</keyword>